<keyword evidence="6 18" id="KW-0812">Transmembrane</keyword>
<evidence type="ECO:0000313" key="20">
    <source>
        <dbReference type="Proteomes" id="UP000694388"/>
    </source>
</evidence>
<evidence type="ECO:0000256" key="1">
    <source>
        <dbReference type="ARBA" id="ARBA00004477"/>
    </source>
</evidence>
<dbReference type="GO" id="GO:0047184">
    <property type="term" value="F:1-acylglycerophosphocholine O-acyltransferase activity"/>
    <property type="evidence" value="ECO:0007669"/>
    <property type="project" value="UniProtKB-EC"/>
</dbReference>
<dbReference type="Ensembl" id="ENSEBUT00000015925.1">
    <property type="protein sequence ID" value="ENSEBUP00000015349.1"/>
    <property type="gene ID" value="ENSEBUG00000009676.1"/>
</dbReference>
<dbReference type="GeneTree" id="ENSGT01030000234564"/>
<keyword evidence="8 18" id="KW-1133">Transmembrane helix</keyword>
<keyword evidence="5" id="KW-0808">Transferase</keyword>
<comment type="subcellular location">
    <subcellularLocation>
        <location evidence="1">Endoplasmic reticulum membrane</location>
        <topology evidence="1">Multi-pass membrane protein</topology>
    </subcellularLocation>
</comment>
<dbReference type="InterPro" id="IPR049941">
    <property type="entry name" value="LPLAT_7/PORCN-like"/>
</dbReference>
<feature type="transmembrane region" description="Helical" evidence="18">
    <location>
        <begin position="246"/>
        <end position="271"/>
    </location>
</feature>
<dbReference type="GO" id="GO:0006656">
    <property type="term" value="P:phosphatidylcholine biosynthetic process"/>
    <property type="evidence" value="ECO:0007669"/>
    <property type="project" value="TreeGrafter"/>
</dbReference>
<evidence type="ECO:0000313" key="19">
    <source>
        <dbReference type="Ensembl" id="ENSEBUP00000015349.1"/>
    </source>
</evidence>
<dbReference type="EC" id="2.3.1.n6" evidence="16"/>
<dbReference type="Proteomes" id="UP000694388">
    <property type="component" value="Unplaced"/>
</dbReference>
<dbReference type="GO" id="GO:0005789">
    <property type="term" value="C:endoplasmic reticulum membrane"/>
    <property type="evidence" value="ECO:0007669"/>
    <property type="project" value="UniProtKB-SubCell"/>
</dbReference>
<keyword evidence="20" id="KW-1185">Reference proteome</keyword>
<keyword evidence="4" id="KW-0444">Lipid biosynthesis</keyword>
<comment type="pathway">
    <text evidence="14">Phospholipid metabolism.</text>
</comment>
<keyword evidence="10 18" id="KW-0472">Membrane</keyword>
<dbReference type="InterPro" id="IPR004299">
    <property type="entry name" value="MBOAT_fam"/>
</dbReference>
<evidence type="ECO:0000256" key="3">
    <source>
        <dbReference type="ARBA" id="ARBA00010323"/>
    </source>
</evidence>
<keyword evidence="11" id="KW-0594">Phospholipid biosynthesis</keyword>
<dbReference type="PANTHER" id="PTHR13906">
    <property type="entry name" value="PORCUPINE"/>
    <property type="match status" value="1"/>
</dbReference>
<evidence type="ECO:0000256" key="6">
    <source>
        <dbReference type="ARBA" id="ARBA00022692"/>
    </source>
</evidence>
<evidence type="ECO:0000256" key="7">
    <source>
        <dbReference type="ARBA" id="ARBA00022824"/>
    </source>
</evidence>
<keyword evidence="12" id="KW-1208">Phospholipid metabolism</keyword>
<keyword evidence="13" id="KW-0012">Acyltransferase</keyword>
<evidence type="ECO:0000256" key="11">
    <source>
        <dbReference type="ARBA" id="ARBA00023209"/>
    </source>
</evidence>
<dbReference type="GO" id="GO:0030258">
    <property type="term" value="P:lipid modification"/>
    <property type="evidence" value="ECO:0007669"/>
    <property type="project" value="TreeGrafter"/>
</dbReference>
<evidence type="ECO:0000256" key="4">
    <source>
        <dbReference type="ARBA" id="ARBA00022516"/>
    </source>
</evidence>
<accession>A0A8C4QGZ7</accession>
<name>A0A8C4QGZ7_EPTBU</name>
<evidence type="ECO:0000256" key="13">
    <source>
        <dbReference type="ARBA" id="ARBA00023315"/>
    </source>
</evidence>
<keyword evidence="9" id="KW-0443">Lipid metabolism</keyword>
<comment type="pathway">
    <text evidence="2">Lipid metabolism; phospholipid metabolism.</text>
</comment>
<comment type="similarity">
    <text evidence="3">Belongs to the membrane-bound acyltransferase family.</text>
</comment>
<evidence type="ECO:0000256" key="5">
    <source>
        <dbReference type="ARBA" id="ARBA00022679"/>
    </source>
</evidence>
<dbReference type="GO" id="GO:0071617">
    <property type="term" value="F:lysophospholipid acyltransferase activity"/>
    <property type="evidence" value="ECO:0007669"/>
    <property type="project" value="TreeGrafter"/>
</dbReference>
<evidence type="ECO:0000256" key="14">
    <source>
        <dbReference type="ARBA" id="ARBA00025707"/>
    </source>
</evidence>
<reference evidence="19" key="2">
    <citation type="submission" date="2025-09" db="UniProtKB">
        <authorList>
            <consortium name="Ensembl"/>
        </authorList>
    </citation>
    <scope>IDENTIFICATION</scope>
</reference>
<evidence type="ECO:0000256" key="8">
    <source>
        <dbReference type="ARBA" id="ARBA00022989"/>
    </source>
</evidence>
<sequence length="313" mass="35404">MASTITCGTLTFGSRDPMGTESCALFTDPSEFALSMSFPSTTLTLSSVGEGLTFNSQGFSPLSISTSLSDIAVNSSEQEQPFWFRCVYIALWGKFALYKYVSCWLIAEGVCILTGLGWTGTNTVPEKQINPKLGWASDGWDACSNVRIMLFESTVHFTGKIISFNTNTNSWAARYVFKRLRFLGNKLVSQAVTLMFLAVWHGLHSGYFMCFSLELLIVITERKTLEFVDSVPKLKEVTSLWPVRLLLYPSLYLFQMMFLSYPLVPFCLFSWEKWLRVYSSVYFVGHLIFIAVLLVLPLLRVVLPSKHRHTKDD</sequence>
<evidence type="ECO:0000256" key="17">
    <source>
        <dbReference type="ARBA" id="ARBA00039721"/>
    </source>
</evidence>
<evidence type="ECO:0000256" key="12">
    <source>
        <dbReference type="ARBA" id="ARBA00023264"/>
    </source>
</evidence>
<evidence type="ECO:0000256" key="9">
    <source>
        <dbReference type="ARBA" id="ARBA00023098"/>
    </source>
</evidence>
<dbReference type="OMA" id="TERVCIT"/>
<reference evidence="19" key="1">
    <citation type="submission" date="2025-08" db="UniProtKB">
        <authorList>
            <consortium name="Ensembl"/>
        </authorList>
    </citation>
    <scope>IDENTIFICATION</scope>
</reference>
<dbReference type="Pfam" id="PF03062">
    <property type="entry name" value="MBOAT"/>
    <property type="match status" value="1"/>
</dbReference>
<feature type="transmembrane region" description="Helical" evidence="18">
    <location>
        <begin position="183"/>
        <end position="200"/>
    </location>
</feature>
<evidence type="ECO:0000256" key="2">
    <source>
        <dbReference type="ARBA" id="ARBA00005074"/>
    </source>
</evidence>
<dbReference type="EC" id="2.3.1.23" evidence="15"/>
<proteinExistence type="inferred from homology"/>
<protein>
    <recommendedName>
        <fullName evidence="17">Lysophospholipid acyltransferase 5</fullName>
        <ecNumber evidence="15">2.3.1.23</ecNumber>
        <ecNumber evidence="16">2.3.1.n6</ecNumber>
    </recommendedName>
</protein>
<feature type="transmembrane region" description="Helical" evidence="18">
    <location>
        <begin position="283"/>
        <end position="303"/>
    </location>
</feature>
<keyword evidence="7" id="KW-0256">Endoplasmic reticulum</keyword>
<evidence type="ECO:0000256" key="18">
    <source>
        <dbReference type="SAM" id="Phobius"/>
    </source>
</evidence>
<evidence type="ECO:0000256" key="10">
    <source>
        <dbReference type="ARBA" id="ARBA00023136"/>
    </source>
</evidence>
<dbReference type="AlphaFoldDB" id="A0A8C4QGZ7"/>
<organism evidence="19 20">
    <name type="scientific">Eptatretus burgeri</name>
    <name type="common">Inshore hagfish</name>
    <dbReference type="NCBI Taxonomy" id="7764"/>
    <lineage>
        <taxon>Eukaryota</taxon>
        <taxon>Metazoa</taxon>
        <taxon>Chordata</taxon>
        <taxon>Craniata</taxon>
        <taxon>Vertebrata</taxon>
        <taxon>Cyclostomata</taxon>
        <taxon>Myxini</taxon>
        <taxon>Myxiniformes</taxon>
        <taxon>Myxinidae</taxon>
        <taxon>Eptatretinae</taxon>
        <taxon>Eptatretus</taxon>
    </lineage>
</organism>
<dbReference type="PANTHER" id="PTHR13906:SF14">
    <property type="entry name" value="LYSOPHOSPHOLIPID ACYLTRANSFERASE 5"/>
    <property type="match status" value="1"/>
</dbReference>
<evidence type="ECO:0000256" key="15">
    <source>
        <dbReference type="ARBA" id="ARBA00026120"/>
    </source>
</evidence>
<evidence type="ECO:0000256" key="16">
    <source>
        <dbReference type="ARBA" id="ARBA00038923"/>
    </source>
</evidence>